<evidence type="ECO:0000313" key="1">
    <source>
        <dbReference type="EMBL" id="CAH2038101.1"/>
    </source>
</evidence>
<evidence type="ECO:0000313" key="2">
    <source>
        <dbReference type="Proteomes" id="UP000837857"/>
    </source>
</evidence>
<sequence length="77" mass="8351">MYAGKANERPGCLVHNMRKSVDNWRLLAALIDSRTTGFVAAPHSATPNVAFLGRRLEPITGHETPRNGVGPSHSTFP</sequence>
<gene>
    <name evidence="1" type="ORF">IPOD504_LOCUS1459</name>
</gene>
<name>A0ABN8HRY3_9NEOP</name>
<organism evidence="1 2">
    <name type="scientific">Iphiclides podalirius</name>
    <name type="common">scarce swallowtail</name>
    <dbReference type="NCBI Taxonomy" id="110791"/>
    <lineage>
        <taxon>Eukaryota</taxon>
        <taxon>Metazoa</taxon>
        <taxon>Ecdysozoa</taxon>
        <taxon>Arthropoda</taxon>
        <taxon>Hexapoda</taxon>
        <taxon>Insecta</taxon>
        <taxon>Pterygota</taxon>
        <taxon>Neoptera</taxon>
        <taxon>Endopterygota</taxon>
        <taxon>Lepidoptera</taxon>
        <taxon>Glossata</taxon>
        <taxon>Ditrysia</taxon>
        <taxon>Papilionoidea</taxon>
        <taxon>Papilionidae</taxon>
        <taxon>Papilioninae</taxon>
        <taxon>Iphiclides</taxon>
    </lineage>
</organism>
<dbReference type="Proteomes" id="UP000837857">
    <property type="component" value="Chromosome 10"/>
</dbReference>
<feature type="non-terminal residue" evidence="1">
    <location>
        <position position="1"/>
    </location>
</feature>
<reference evidence="1" key="1">
    <citation type="submission" date="2022-03" db="EMBL/GenBank/DDBJ databases">
        <authorList>
            <person name="Martin H S."/>
        </authorList>
    </citation>
    <scope>NUCLEOTIDE SEQUENCE</scope>
</reference>
<keyword evidence="2" id="KW-1185">Reference proteome</keyword>
<accession>A0ABN8HRY3</accession>
<protein>
    <submittedName>
        <fullName evidence="1">Uncharacterized protein</fullName>
    </submittedName>
</protein>
<dbReference type="EMBL" id="OW152822">
    <property type="protein sequence ID" value="CAH2038101.1"/>
    <property type="molecule type" value="Genomic_DNA"/>
</dbReference>
<proteinExistence type="predicted"/>